<dbReference type="Proteomes" id="UP001228581">
    <property type="component" value="Unassembled WGS sequence"/>
</dbReference>
<dbReference type="RefSeq" id="WP_313997118.1">
    <property type="nucleotide sequence ID" value="NZ_JASJOT010000008.1"/>
</dbReference>
<gene>
    <name evidence="1" type="ORF">QNI19_14645</name>
</gene>
<organism evidence="1 2">
    <name type="scientific">Xanthocytophaga flava</name>
    <dbReference type="NCBI Taxonomy" id="3048013"/>
    <lineage>
        <taxon>Bacteria</taxon>
        <taxon>Pseudomonadati</taxon>
        <taxon>Bacteroidota</taxon>
        <taxon>Cytophagia</taxon>
        <taxon>Cytophagales</taxon>
        <taxon>Rhodocytophagaceae</taxon>
        <taxon>Xanthocytophaga</taxon>
    </lineage>
</organism>
<name>A0ABT7CKA9_9BACT</name>
<protein>
    <submittedName>
        <fullName evidence="1">Uncharacterized protein</fullName>
    </submittedName>
</protein>
<dbReference type="EMBL" id="JASJOT010000008">
    <property type="protein sequence ID" value="MDJ1494179.1"/>
    <property type="molecule type" value="Genomic_DNA"/>
</dbReference>
<evidence type="ECO:0000313" key="1">
    <source>
        <dbReference type="EMBL" id="MDJ1494179.1"/>
    </source>
</evidence>
<reference evidence="1 2" key="1">
    <citation type="submission" date="2023-05" db="EMBL/GenBank/DDBJ databases">
        <authorList>
            <person name="Zhang X."/>
        </authorList>
    </citation>
    <scope>NUCLEOTIDE SEQUENCE [LARGE SCALE GENOMIC DNA]</scope>
    <source>
        <strain evidence="1 2">DM2B3-1</strain>
    </source>
</reference>
<accession>A0ABT7CKA9</accession>
<comment type="caution">
    <text evidence="1">The sequence shown here is derived from an EMBL/GenBank/DDBJ whole genome shotgun (WGS) entry which is preliminary data.</text>
</comment>
<sequence length="77" mass="8655">MGKTEIEKMKAQAIAFIQKADDFILIAKKGIEVDFMANVSDNNEIMSNLMDSLEESLSESFRLAEEKKSIIDKSNPN</sequence>
<proteinExistence type="predicted"/>
<keyword evidence="2" id="KW-1185">Reference proteome</keyword>
<evidence type="ECO:0000313" key="2">
    <source>
        <dbReference type="Proteomes" id="UP001228581"/>
    </source>
</evidence>